<evidence type="ECO:0000313" key="1">
    <source>
        <dbReference type="EMBL" id="KAF6485384.1"/>
    </source>
</evidence>
<accession>A0A7J8ILC6</accession>
<gene>
    <name evidence="1" type="ORF">HJG63_010601</name>
</gene>
<name>A0A7J8ILC6_ROUAE</name>
<organism evidence="1 2">
    <name type="scientific">Rousettus aegyptiacus</name>
    <name type="common">Egyptian fruit bat</name>
    <name type="synonym">Pteropus aegyptiacus</name>
    <dbReference type="NCBI Taxonomy" id="9407"/>
    <lineage>
        <taxon>Eukaryota</taxon>
        <taxon>Metazoa</taxon>
        <taxon>Chordata</taxon>
        <taxon>Craniata</taxon>
        <taxon>Vertebrata</taxon>
        <taxon>Euteleostomi</taxon>
        <taxon>Mammalia</taxon>
        <taxon>Eutheria</taxon>
        <taxon>Laurasiatheria</taxon>
        <taxon>Chiroptera</taxon>
        <taxon>Yinpterochiroptera</taxon>
        <taxon>Pteropodoidea</taxon>
        <taxon>Pteropodidae</taxon>
        <taxon>Rousettinae</taxon>
        <taxon>Rousettus</taxon>
    </lineage>
</organism>
<protein>
    <submittedName>
        <fullName evidence="1">Uncharacterized protein</fullName>
    </submittedName>
</protein>
<evidence type="ECO:0000313" key="2">
    <source>
        <dbReference type="Proteomes" id="UP000593571"/>
    </source>
</evidence>
<dbReference type="Proteomes" id="UP000593571">
    <property type="component" value="Unassembled WGS sequence"/>
</dbReference>
<comment type="caution">
    <text evidence="1">The sequence shown here is derived from an EMBL/GenBank/DDBJ whole genome shotgun (WGS) entry which is preliminary data.</text>
</comment>
<reference evidence="1 2" key="1">
    <citation type="journal article" date="2020" name="Nature">
        <title>Six reference-quality genomes reveal evolution of bat adaptations.</title>
        <authorList>
            <person name="Jebb D."/>
            <person name="Huang Z."/>
            <person name="Pippel M."/>
            <person name="Hughes G.M."/>
            <person name="Lavrichenko K."/>
            <person name="Devanna P."/>
            <person name="Winkler S."/>
            <person name="Jermiin L.S."/>
            <person name="Skirmuntt E.C."/>
            <person name="Katzourakis A."/>
            <person name="Burkitt-Gray L."/>
            <person name="Ray D.A."/>
            <person name="Sullivan K.A.M."/>
            <person name="Roscito J.G."/>
            <person name="Kirilenko B.M."/>
            <person name="Davalos L.M."/>
            <person name="Corthals A.P."/>
            <person name="Power M.L."/>
            <person name="Jones G."/>
            <person name="Ransome R.D."/>
            <person name="Dechmann D.K.N."/>
            <person name="Locatelli A.G."/>
            <person name="Puechmaille S.J."/>
            <person name="Fedrigo O."/>
            <person name="Jarvis E.D."/>
            <person name="Hiller M."/>
            <person name="Vernes S.C."/>
            <person name="Myers E.W."/>
            <person name="Teeling E.C."/>
        </authorList>
    </citation>
    <scope>NUCLEOTIDE SEQUENCE [LARGE SCALE GENOMIC DNA]</scope>
    <source>
        <strain evidence="1">MRouAeg1</strain>
        <tissue evidence="1">Muscle</tissue>
    </source>
</reference>
<dbReference type="EMBL" id="JACASE010000003">
    <property type="protein sequence ID" value="KAF6485384.1"/>
    <property type="molecule type" value="Genomic_DNA"/>
</dbReference>
<keyword evidence="2" id="KW-1185">Reference proteome</keyword>
<proteinExistence type="predicted"/>
<dbReference type="AlphaFoldDB" id="A0A7J8ILC6"/>
<sequence length="163" mass="18939">MDCYFINTGVQEIFYFLEINLECLSSHQMGGKLQNITGTHTLQEEENCLFSTFSLIFMCWIMSLQKICWSQSLAPQNLTYLEIRSCSGNQVKMRPLAWALIQCDWCTYKKGKLGHRHHVHKVKAEIRVIPLQAKQCKRLPANHQELEERHGIDSHKEPIVPIP</sequence>